<feature type="domain" description="Conserved oligomeric Golgi complex subunit 3 C-terminal" evidence="2">
    <location>
        <begin position="46"/>
        <end position="154"/>
    </location>
</feature>
<proteinExistence type="predicted"/>
<dbReference type="GO" id="GO:0007030">
    <property type="term" value="P:Golgi organization"/>
    <property type="evidence" value="ECO:0007669"/>
    <property type="project" value="TreeGrafter"/>
</dbReference>
<dbReference type="GO" id="GO:0017119">
    <property type="term" value="C:Golgi transport complex"/>
    <property type="evidence" value="ECO:0007669"/>
    <property type="project" value="TreeGrafter"/>
</dbReference>
<comment type="caution">
    <text evidence="3">The sequence shown here is derived from an EMBL/GenBank/DDBJ whole genome shotgun (WGS) entry which is preliminary data.</text>
</comment>
<dbReference type="EMBL" id="NEVH01002552">
    <property type="protein sequence ID" value="PNF42121.1"/>
    <property type="molecule type" value="Genomic_DNA"/>
</dbReference>
<evidence type="ECO:0000259" key="2">
    <source>
        <dbReference type="Pfam" id="PF20671"/>
    </source>
</evidence>
<dbReference type="Pfam" id="PF20671">
    <property type="entry name" value="COG3_C"/>
    <property type="match status" value="1"/>
</dbReference>
<keyword evidence="4" id="KW-1185">Reference proteome</keyword>
<dbReference type="GO" id="GO:0005801">
    <property type="term" value="C:cis-Golgi network"/>
    <property type="evidence" value="ECO:0007669"/>
    <property type="project" value="InterPro"/>
</dbReference>
<dbReference type="InterPro" id="IPR048685">
    <property type="entry name" value="COG3_C"/>
</dbReference>
<dbReference type="AlphaFoldDB" id="A0A2J7RMQ8"/>
<reference evidence="3 4" key="1">
    <citation type="submission" date="2017-12" db="EMBL/GenBank/DDBJ databases">
        <title>Hemimetabolous genomes reveal molecular basis of termite eusociality.</title>
        <authorList>
            <person name="Harrison M.C."/>
            <person name="Jongepier E."/>
            <person name="Robertson H.M."/>
            <person name="Arning N."/>
            <person name="Bitard-Feildel T."/>
            <person name="Chao H."/>
            <person name="Childers C.P."/>
            <person name="Dinh H."/>
            <person name="Doddapaneni H."/>
            <person name="Dugan S."/>
            <person name="Gowin J."/>
            <person name="Greiner C."/>
            <person name="Han Y."/>
            <person name="Hu H."/>
            <person name="Hughes D.S.T."/>
            <person name="Huylmans A.-K."/>
            <person name="Kemena C."/>
            <person name="Kremer L.P.M."/>
            <person name="Lee S.L."/>
            <person name="Lopez-Ezquerra A."/>
            <person name="Mallet L."/>
            <person name="Monroy-Kuhn J.M."/>
            <person name="Moser A."/>
            <person name="Murali S.C."/>
            <person name="Muzny D.M."/>
            <person name="Otani S."/>
            <person name="Piulachs M.-D."/>
            <person name="Poelchau M."/>
            <person name="Qu J."/>
            <person name="Schaub F."/>
            <person name="Wada-Katsumata A."/>
            <person name="Worley K.C."/>
            <person name="Xie Q."/>
            <person name="Ylla G."/>
            <person name="Poulsen M."/>
            <person name="Gibbs R.A."/>
            <person name="Schal C."/>
            <person name="Richards S."/>
            <person name="Belles X."/>
            <person name="Korb J."/>
            <person name="Bornberg-Bauer E."/>
        </authorList>
    </citation>
    <scope>NUCLEOTIDE SEQUENCE [LARGE SCALE GENOMIC DNA]</scope>
    <source>
        <tissue evidence="3">Whole body</tissue>
    </source>
</reference>
<dbReference type="OrthoDB" id="296793at2759"/>
<accession>A0A2J7RMQ8</accession>
<dbReference type="PANTHER" id="PTHR13302">
    <property type="entry name" value="CONSERVED OLIGOMERIC GOLGI COMPLEX COMPONENT 3"/>
    <property type="match status" value="1"/>
</dbReference>
<organism evidence="3 4">
    <name type="scientific">Cryptotermes secundus</name>
    <dbReference type="NCBI Taxonomy" id="105785"/>
    <lineage>
        <taxon>Eukaryota</taxon>
        <taxon>Metazoa</taxon>
        <taxon>Ecdysozoa</taxon>
        <taxon>Arthropoda</taxon>
        <taxon>Hexapoda</taxon>
        <taxon>Insecta</taxon>
        <taxon>Pterygota</taxon>
        <taxon>Neoptera</taxon>
        <taxon>Polyneoptera</taxon>
        <taxon>Dictyoptera</taxon>
        <taxon>Blattodea</taxon>
        <taxon>Blattoidea</taxon>
        <taxon>Termitoidae</taxon>
        <taxon>Kalotermitidae</taxon>
        <taxon>Cryptotermitinae</taxon>
        <taxon>Cryptotermes</taxon>
    </lineage>
</organism>
<name>A0A2J7RMQ8_9NEOP</name>
<feature type="region of interest" description="Disordered" evidence="1">
    <location>
        <begin position="37"/>
        <end position="60"/>
    </location>
</feature>
<evidence type="ECO:0000313" key="4">
    <source>
        <dbReference type="Proteomes" id="UP000235965"/>
    </source>
</evidence>
<dbReference type="GO" id="GO:0006886">
    <property type="term" value="P:intracellular protein transport"/>
    <property type="evidence" value="ECO:0007669"/>
    <property type="project" value="InterPro"/>
</dbReference>
<dbReference type="GO" id="GO:0016020">
    <property type="term" value="C:membrane"/>
    <property type="evidence" value="ECO:0007669"/>
    <property type="project" value="InterPro"/>
</dbReference>
<dbReference type="PANTHER" id="PTHR13302:SF8">
    <property type="entry name" value="CONSERVED OLIGOMERIC GOLGI COMPLEX SUBUNIT 3"/>
    <property type="match status" value="1"/>
</dbReference>
<sequence>MMESIAQSLQEQAALSLRRSESRSSLASIGSATSQEVARINSDSNTTVEQPRSRTGNSPADLHGMWYPTVRRTLVCLSRLYRCVDRPIFQGLSQEALTMCIQSVASAAQAISNKKSPTDGELFQIKHLLILREQIAPFQVDFTIKEMSLDFSKVKTAAFGLLHKRKRLFSLGTNNALLEFLLEGTPTVREQLVDSRKEVDKQLKASCEAFIQHTTKTLAGPLLTFLDRGQVFVSMQTEVAGNVTLAQQPFAHADVIGKIVQETQRLIKNQLPIIQRSMQLYLANRETEFILFRPIKNNVVASFVQLQQLLAGGGYTSDDLLLAGCPSPEQVTVLLSSASLLGTNQVSNTTTTVVEEELHT</sequence>
<evidence type="ECO:0000313" key="3">
    <source>
        <dbReference type="EMBL" id="PNF42121.1"/>
    </source>
</evidence>
<feature type="compositionally biased region" description="Polar residues" evidence="1">
    <location>
        <begin position="37"/>
        <end position="58"/>
    </location>
</feature>
<dbReference type="Proteomes" id="UP000235965">
    <property type="component" value="Unassembled WGS sequence"/>
</dbReference>
<gene>
    <name evidence="3" type="ORF">B7P43_G10278</name>
</gene>
<dbReference type="InterPro" id="IPR007265">
    <property type="entry name" value="COG_su3"/>
</dbReference>
<protein>
    <recommendedName>
        <fullName evidence="2">Conserved oligomeric Golgi complex subunit 3 C-terminal domain-containing protein</fullName>
    </recommendedName>
</protein>
<dbReference type="GO" id="GO:0006891">
    <property type="term" value="P:intra-Golgi vesicle-mediated transport"/>
    <property type="evidence" value="ECO:0007669"/>
    <property type="project" value="TreeGrafter"/>
</dbReference>
<evidence type="ECO:0000256" key="1">
    <source>
        <dbReference type="SAM" id="MobiDB-lite"/>
    </source>
</evidence>